<evidence type="ECO:0000256" key="1">
    <source>
        <dbReference type="ARBA" id="ARBA00023267"/>
    </source>
</evidence>
<dbReference type="PROSITE" id="PS50968">
    <property type="entry name" value="BIOTINYL_LIPOYL"/>
    <property type="match status" value="1"/>
</dbReference>
<dbReference type="Proteomes" id="UP000182491">
    <property type="component" value="Unassembled WGS sequence"/>
</dbReference>
<evidence type="ECO:0000313" key="4">
    <source>
        <dbReference type="Proteomes" id="UP000182491"/>
    </source>
</evidence>
<evidence type="ECO:0000259" key="2">
    <source>
        <dbReference type="PROSITE" id="PS50968"/>
    </source>
</evidence>
<dbReference type="InterPro" id="IPR001882">
    <property type="entry name" value="Biotin_BS"/>
</dbReference>
<dbReference type="PANTHER" id="PTHR45266:SF3">
    <property type="entry name" value="OXALOACETATE DECARBOXYLASE ALPHA CHAIN"/>
    <property type="match status" value="1"/>
</dbReference>
<dbReference type="PROSITE" id="PS00188">
    <property type="entry name" value="BIOTIN"/>
    <property type="match status" value="1"/>
</dbReference>
<feature type="domain" description="Lipoyl-binding" evidence="2">
    <location>
        <begin position="118"/>
        <end position="187"/>
    </location>
</feature>
<keyword evidence="1" id="KW-0092">Biotin</keyword>
<dbReference type="EMBL" id="FPCA01000003">
    <property type="protein sequence ID" value="SFU85046.1"/>
    <property type="molecule type" value="Genomic_DNA"/>
</dbReference>
<reference evidence="4" key="1">
    <citation type="submission" date="2016-10" db="EMBL/GenBank/DDBJ databases">
        <authorList>
            <person name="Varghese N."/>
        </authorList>
    </citation>
    <scope>NUCLEOTIDE SEQUENCE [LARGE SCALE GENOMIC DNA]</scope>
    <source>
        <strain evidence="4">DSM 18820</strain>
    </source>
</reference>
<dbReference type="Pfam" id="PF00364">
    <property type="entry name" value="Biotin_lipoyl"/>
    <property type="match status" value="1"/>
</dbReference>
<protein>
    <submittedName>
        <fullName evidence="3">Biotin carboxyl carrier protein</fullName>
    </submittedName>
</protein>
<dbReference type="SUPFAM" id="SSF51230">
    <property type="entry name" value="Single hybrid motif"/>
    <property type="match status" value="1"/>
</dbReference>
<evidence type="ECO:0000313" key="3">
    <source>
        <dbReference type="EMBL" id="SFU85046.1"/>
    </source>
</evidence>
<dbReference type="STRING" id="388950.GCA_001611675_02146"/>
<dbReference type="CDD" id="cd06850">
    <property type="entry name" value="biotinyl_domain"/>
    <property type="match status" value="1"/>
</dbReference>
<name>A0A1I7JIS0_9BACT</name>
<sequence>MKFLKYSEKTTTFKVETIQKKMLQVKTGNEKTWQVDIQKDAIQLNGEPFNWDIAPIGPNTFHIIKGTRSFTAEVVSANYQEKTFTFKINGAVQTVSVQDRFDLLLDQLGMGNANANKVNDVKAPMPGLILDIKVAPGQEVKKGDPIMILEAMKMENILKSPGDGVVKEVKVQVRQNVEKNQVMILFQ</sequence>
<dbReference type="InterPro" id="IPR000089">
    <property type="entry name" value="Biotin_lipoyl"/>
</dbReference>
<gene>
    <name evidence="3" type="ORF">SAMN04487941_2920</name>
</gene>
<dbReference type="RefSeq" id="WP_308428470.1">
    <property type="nucleotide sequence ID" value="NZ_BMXC01000003.1"/>
</dbReference>
<dbReference type="InterPro" id="IPR050709">
    <property type="entry name" value="Biotin_Carboxyl_Carrier/Decarb"/>
</dbReference>
<dbReference type="InterPro" id="IPR011053">
    <property type="entry name" value="Single_hybrid_motif"/>
</dbReference>
<accession>A0A1I7JIS0</accession>
<dbReference type="FunFam" id="2.40.50.100:FF:000003">
    <property type="entry name" value="Acetyl-CoA carboxylase biotin carboxyl carrier protein"/>
    <property type="match status" value="1"/>
</dbReference>
<organism evidence="3 4">
    <name type="scientific">Pontibacter akesuensis</name>
    <dbReference type="NCBI Taxonomy" id="388950"/>
    <lineage>
        <taxon>Bacteria</taxon>
        <taxon>Pseudomonadati</taxon>
        <taxon>Bacteroidota</taxon>
        <taxon>Cytophagia</taxon>
        <taxon>Cytophagales</taxon>
        <taxon>Hymenobacteraceae</taxon>
        <taxon>Pontibacter</taxon>
    </lineage>
</organism>
<proteinExistence type="predicted"/>
<dbReference type="AlphaFoldDB" id="A0A1I7JIS0"/>
<dbReference type="Gene3D" id="2.40.50.100">
    <property type="match status" value="1"/>
</dbReference>
<keyword evidence="4" id="KW-1185">Reference proteome</keyword>
<dbReference type="PANTHER" id="PTHR45266">
    <property type="entry name" value="OXALOACETATE DECARBOXYLASE ALPHA CHAIN"/>
    <property type="match status" value="1"/>
</dbReference>